<evidence type="ECO:0000313" key="6">
    <source>
        <dbReference type="EMBL" id="QDV24521.1"/>
    </source>
</evidence>
<dbReference type="InterPro" id="IPR002938">
    <property type="entry name" value="FAD-bd"/>
</dbReference>
<reference evidence="6 7" key="1">
    <citation type="submission" date="2019-02" db="EMBL/GenBank/DDBJ databases">
        <title>Deep-cultivation of Planctomycetes and their phenomic and genomic characterization uncovers novel biology.</title>
        <authorList>
            <person name="Wiegand S."/>
            <person name="Jogler M."/>
            <person name="Boedeker C."/>
            <person name="Pinto D."/>
            <person name="Vollmers J."/>
            <person name="Rivas-Marin E."/>
            <person name="Kohn T."/>
            <person name="Peeters S.H."/>
            <person name="Heuer A."/>
            <person name="Rast P."/>
            <person name="Oberbeckmann S."/>
            <person name="Bunk B."/>
            <person name="Jeske O."/>
            <person name="Meyerdierks A."/>
            <person name="Storesund J.E."/>
            <person name="Kallscheuer N."/>
            <person name="Luecker S."/>
            <person name="Lage O.M."/>
            <person name="Pohl T."/>
            <person name="Merkel B.J."/>
            <person name="Hornburger P."/>
            <person name="Mueller R.-W."/>
            <person name="Bruemmer F."/>
            <person name="Labrenz M."/>
            <person name="Spormann A.M."/>
            <person name="Op den Camp H."/>
            <person name="Overmann J."/>
            <person name="Amann R."/>
            <person name="Jetten M.S.M."/>
            <person name="Mascher T."/>
            <person name="Medema M.H."/>
            <person name="Devos D.P."/>
            <person name="Kaster A.-K."/>
            <person name="Ovreas L."/>
            <person name="Rohde M."/>
            <person name="Galperin M.Y."/>
            <person name="Jogler C."/>
        </authorList>
    </citation>
    <scope>NUCLEOTIDE SEQUENCE [LARGE SCALE GENOMIC DNA]</scope>
    <source>
        <strain evidence="6 7">Q31a</strain>
    </source>
</reference>
<dbReference type="GO" id="GO:0102099">
    <property type="term" value="F:FAD-dependent urate hydroxylase activity"/>
    <property type="evidence" value="ECO:0007669"/>
    <property type="project" value="UniProtKB-EC"/>
</dbReference>
<dbReference type="RefSeq" id="WP_145078231.1">
    <property type="nucleotide sequence ID" value="NZ_CP036298.1"/>
</dbReference>
<dbReference type="InterPro" id="IPR036188">
    <property type="entry name" value="FAD/NAD-bd_sf"/>
</dbReference>
<keyword evidence="4 6" id="KW-0560">Oxidoreductase</keyword>
<evidence type="ECO:0000259" key="5">
    <source>
        <dbReference type="Pfam" id="PF01494"/>
    </source>
</evidence>
<dbReference type="EMBL" id="CP036298">
    <property type="protein sequence ID" value="QDV24521.1"/>
    <property type="molecule type" value="Genomic_DNA"/>
</dbReference>
<dbReference type="Pfam" id="PF01494">
    <property type="entry name" value="FAD_binding_3"/>
    <property type="match status" value="2"/>
</dbReference>
<feature type="domain" description="FAD-binding" evidence="5">
    <location>
        <begin position="271"/>
        <end position="308"/>
    </location>
</feature>
<dbReference type="Gene3D" id="3.50.50.60">
    <property type="entry name" value="FAD/NAD(P)-binding domain"/>
    <property type="match status" value="1"/>
</dbReference>
<accession>A0A518G7F7</accession>
<evidence type="ECO:0000256" key="2">
    <source>
        <dbReference type="ARBA" id="ARBA00022630"/>
    </source>
</evidence>
<evidence type="ECO:0000256" key="4">
    <source>
        <dbReference type="ARBA" id="ARBA00023002"/>
    </source>
</evidence>
<gene>
    <name evidence="6" type="primary">hpxO_1</name>
    <name evidence="6" type="ORF">Q31a_28390</name>
</gene>
<dbReference type="OrthoDB" id="9766816at2"/>
<dbReference type="SUPFAM" id="SSF51905">
    <property type="entry name" value="FAD/NAD(P)-binding domain"/>
    <property type="match status" value="1"/>
</dbReference>
<sequence>MKAMIIGAGISGLCTAIALRKAGLEVVVYERAPQLTEVGAGISLWANALRALDTIGAGAAIRERLEPLRQSELRLREGHVVAGSFFAAKLEKALGHQPVLGMIHRAELLESLVGCLPVGTVQYGHEALDVRDCGDRVEVEFTNGNRNVADLTIGADGIHSKVRSLLLDSSPPRYSGYTCFRGVTEMPASIQPGYLAEWWGRGCRVGIATLRNHQIYWWATANAPQNIRIEDKRSWLCNRFSRWADPVLELFSTTPPDAIFQNDIIDRRPDKHWYRGRCLLIGDAAHPTTPNLGQGGCLAIEDAACLYYLFSRSLPLEEIMPEFVQLRYARAATINRDSLRLGRTGQWNGRVACWLRDAIAKQLIPILGVQEMLKHARNVDPGWAE</sequence>
<comment type="cofactor">
    <cofactor evidence="1">
        <name>FAD</name>
        <dbReference type="ChEBI" id="CHEBI:57692"/>
    </cofactor>
</comment>
<dbReference type="PRINTS" id="PR00420">
    <property type="entry name" value="RNGMNOXGNASE"/>
</dbReference>
<name>A0A518G7F7_9BACT</name>
<dbReference type="EC" id="1.14.13.113" evidence="6"/>
<evidence type="ECO:0000256" key="3">
    <source>
        <dbReference type="ARBA" id="ARBA00022827"/>
    </source>
</evidence>
<dbReference type="GO" id="GO:0071949">
    <property type="term" value="F:FAD binding"/>
    <property type="evidence" value="ECO:0007669"/>
    <property type="project" value="InterPro"/>
</dbReference>
<dbReference type="PANTHER" id="PTHR46496:SF1">
    <property type="entry name" value="ZEAXANTHIN EPOXIDASE, CHLOROPLASTIC"/>
    <property type="match status" value="1"/>
</dbReference>
<dbReference type="KEGG" id="ahel:Q31a_28390"/>
<proteinExistence type="predicted"/>
<protein>
    <submittedName>
        <fullName evidence="6">FAD-dependent urate hydroxylase</fullName>
        <ecNumber evidence="6">1.14.13.113</ecNumber>
    </submittedName>
</protein>
<organism evidence="6 7">
    <name type="scientific">Aureliella helgolandensis</name>
    <dbReference type="NCBI Taxonomy" id="2527968"/>
    <lineage>
        <taxon>Bacteria</taxon>
        <taxon>Pseudomonadati</taxon>
        <taxon>Planctomycetota</taxon>
        <taxon>Planctomycetia</taxon>
        <taxon>Pirellulales</taxon>
        <taxon>Pirellulaceae</taxon>
        <taxon>Aureliella</taxon>
    </lineage>
</organism>
<evidence type="ECO:0000256" key="1">
    <source>
        <dbReference type="ARBA" id="ARBA00001974"/>
    </source>
</evidence>
<evidence type="ECO:0000313" key="7">
    <source>
        <dbReference type="Proteomes" id="UP000318017"/>
    </source>
</evidence>
<dbReference type="Proteomes" id="UP000318017">
    <property type="component" value="Chromosome"/>
</dbReference>
<dbReference type="AlphaFoldDB" id="A0A518G7F7"/>
<keyword evidence="2" id="KW-0285">Flavoprotein</keyword>
<feature type="domain" description="FAD-binding" evidence="5">
    <location>
        <begin position="2"/>
        <end position="165"/>
    </location>
</feature>
<keyword evidence="3" id="KW-0274">FAD</keyword>
<keyword evidence="7" id="KW-1185">Reference proteome</keyword>
<dbReference type="PANTHER" id="PTHR46496">
    <property type="match status" value="1"/>
</dbReference>